<comment type="caution">
    <text evidence="1">The sequence shown here is derived from an EMBL/GenBank/DDBJ whole genome shotgun (WGS) entry which is preliminary data.</text>
</comment>
<dbReference type="EMBL" id="JAHRIQ010081165">
    <property type="protein sequence ID" value="MEQ2246647.1"/>
    <property type="molecule type" value="Genomic_DNA"/>
</dbReference>
<accession>A0ABV0UN33</accession>
<reference evidence="1 2" key="1">
    <citation type="submission" date="2021-06" db="EMBL/GenBank/DDBJ databases">
        <authorList>
            <person name="Palmer J.M."/>
        </authorList>
    </citation>
    <scope>NUCLEOTIDE SEQUENCE [LARGE SCALE GENOMIC DNA]</scope>
    <source>
        <strain evidence="2">if_2019</strain>
        <tissue evidence="1">Muscle</tissue>
    </source>
</reference>
<evidence type="ECO:0000313" key="1">
    <source>
        <dbReference type="EMBL" id="MEQ2246647.1"/>
    </source>
</evidence>
<evidence type="ECO:0000313" key="2">
    <source>
        <dbReference type="Proteomes" id="UP001482620"/>
    </source>
</evidence>
<organism evidence="1 2">
    <name type="scientific">Ilyodon furcidens</name>
    <name type="common">goldbreast splitfin</name>
    <dbReference type="NCBI Taxonomy" id="33524"/>
    <lineage>
        <taxon>Eukaryota</taxon>
        <taxon>Metazoa</taxon>
        <taxon>Chordata</taxon>
        <taxon>Craniata</taxon>
        <taxon>Vertebrata</taxon>
        <taxon>Euteleostomi</taxon>
        <taxon>Actinopterygii</taxon>
        <taxon>Neopterygii</taxon>
        <taxon>Teleostei</taxon>
        <taxon>Neoteleostei</taxon>
        <taxon>Acanthomorphata</taxon>
        <taxon>Ovalentaria</taxon>
        <taxon>Atherinomorphae</taxon>
        <taxon>Cyprinodontiformes</taxon>
        <taxon>Goodeidae</taxon>
        <taxon>Ilyodon</taxon>
    </lineage>
</organism>
<keyword evidence="2" id="KW-1185">Reference proteome</keyword>
<name>A0ABV0UN33_9TELE</name>
<evidence type="ECO:0008006" key="3">
    <source>
        <dbReference type="Google" id="ProtNLM"/>
    </source>
</evidence>
<gene>
    <name evidence="1" type="ORF">ILYODFUR_001534</name>
</gene>
<protein>
    <recommendedName>
        <fullName evidence="3">Secreted protein</fullName>
    </recommendedName>
</protein>
<dbReference type="Proteomes" id="UP001482620">
    <property type="component" value="Unassembled WGS sequence"/>
</dbReference>
<sequence>MRVAALCCGNACHQLGQENWSEWMGRWMELHFNLGRKPVMFFLCVSIRSLVLIHTETVGLLRLQLHTLKYAPQCRKESEKGPVVNTFAAHFIISKCLYFKALLS</sequence>
<proteinExistence type="predicted"/>